<evidence type="ECO:0000259" key="1">
    <source>
        <dbReference type="Pfam" id="PF13439"/>
    </source>
</evidence>
<dbReference type="Pfam" id="PF13692">
    <property type="entry name" value="Glyco_trans_1_4"/>
    <property type="match status" value="1"/>
</dbReference>
<dbReference type="Proteomes" id="UP000664914">
    <property type="component" value="Chromosome"/>
</dbReference>
<dbReference type="GO" id="GO:0016757">
    <property type="term" value="F:glycosyltransferase activity"/>
    <property type="evidence" value="ECO:0007669"/>
    <property type="project" value="UniProtKB-ARBA"/>
</dbReference>
<dbReference type="CDD" id="cd03811">
    <property type="entry name" value="GT4_GT28_WabH-like"/>
    <property type="match status" value="1"/>
</dbReference>
<dbReference type="Pfam" id="PF13439">
    <property type="entry name" value="Glyco_transf_4"/>
    <property type="match status" value="1"/>
</dbReference>
<name>A0A975D1P0_9SPHN</name>
<accession>A0A975D1P0</accession>
<protein>
    <submittedName>
        <fullName evidence="2">Glycosyltransferase</fullName>
    </submittedName>
</protein>
<reference evidence="2" key="1">
    <citation type="submission" date="2020-07" db="EMBL/GenBank/DDBJ databases">
        <authorList>
            <person name="Camacho E."/>
        </authorList>
    </citation>
    <scope>NUCLEOTIDE SEQUENCE</scope>
    <source>
        <strain evidence="2">MPO218</strain>
    </source>
</reference>
<gene>
    <name evidence="2" type="ORF">HRJ34_20030</name>
</gene>
<reference evidence="2" key="2">
    <citation type="submission" date="2021-04" db="EMBL/GenBank/DDBJ databases">
        <title>Isolation and genomic analysis of the ibuprofen-degrading bacterium Sphingomonas strain MPO218.</title>
        <authorList>
            <person name="Aulestia M."/>
            <person name="Flores A."/>
            <person name="Mangas E.L."/>
            <person name="Perez-Pulido A.J."/>
            <person name="Santero E."/>
            <person name="Camacho E.M."/>
        </authorList>
    </citation>
    <scope>NUCLEOTIDE SEQUENCE</scope>
    <source>
        <strain evidence="2">MPO218</strain>
    </source>
</reference>
<dbReference type="InterPro" id="IPR028098">
    <property type="entry name" value="Glyco_trans_4-like_N"/>
</dbReference>
<sequence>MRATDPSQAKLAFLIPMLGAGGAERVTIDIARGLRPHVRAIDIVTNESVGEFVENVGPDITLQSVDSYHIGKVIWRLRAFFDREKPDIVFAQGTRMSVQSALAWLLGRHRPHIIWCLHNPYSTKHDLYSPPIAAIVTRAVAWLAKIPTRIIGVSEGVCRSFVDFCGKEFSVKTSVLHNPIPPYVGIDIDRSEVVRPARLIAVGRLERQKNFALLIDAIDLVRQQEDVRLSVYGQGPLRDSLQQQIDVLGLQDIVTLEGYASDIRDRMAQSDMFVLSSSWEGLPTVLIEAMTTGIPVVSTDCRHGPFEILEGGKWGRLVAEAVPSALAQAIVDVLRSGGPDPRPRAADFAPSNVIDRYRDLIRDVLAESGKSALIDKASGSCPAC</sequence>
<dbReference type="SUPFAM" id="SSF53756">
    <property type="entry name" value="UDP-Glycosyltransferase/glycogen phosphorylase"/>
    <property type="match status" value="1"/>
</dbReference>
<organism evidence="2 3">
    <name type="scientific">Rhizorhabdus wittichii</name>
    <dbReference type="NCBI Taxonomy" id="160791"/>
    <lineage>
        <taxon>Bacteria</taxon>
        <taxon>Pseudomonadati</taxon>
        <taxon>Pseudomonadota</taxon>
        <taxon>Alphaproteobacteria</taxon>
        <taxon>Sphingomonadales</taxon>
        <taxon>Sphingomonadaceae</taxon>
        <taxon>Rhizorhabdus</taxon>
    </lineage>
</organism>
<dbReference type="PANTHER" id="PTHR12526:SF630">
    <property type="entry name" value="GLYCOSYLTRANSFERASE"/>
    <property type="match status" value="1"/>
</dbReference>
<dbReference type="AlphaFoldDB" id="A0A975D1P0"/>
<evidence type="ECO:0000313" key="3">
    <source>
        <dbReference type="Proteomes" id="UP000664914"/>
    </source>
</evidence>
<dbReference type="EMBL" id="CP059319">
    <property type="protein sequence ID" value="QTH20606.1"/>
    <property type="molecule type" value="Genomic_DNA"/>
</dbReference>
<feature type="domain" description="Glycosyltransferase subfamily 4-like N-terminal" evidence="1">
    <location>
        <begin position="21"/>
        <end position="181"/>
    </location>
</feature>
<dbReference type="Gene3D" id="3.40.50.2000">
    <property type="entry name" value="Glycogen Phosphorylase B"/>
    <property type="match status" value="2"/>
</dbReference>
<evidence type="ECO:0000313" key="2">
    <source>
        <dbReference type="EMBL" id="QTH20606.1"/>
    </source>
</evidence>
<dbReference type="RefSeq" id="WP_208632201.1">
    <property type="nucleotide sequence ID" value="NZ_CP059319.1"/>
</dbReference>
<proteinExistence type="predicted"/>
<dbReference type="PANTHER" id="PTHR12526">
    <property type="entry name" value="GLYCOSYLTRANSFERASE"/>
    <property type="match status" value="1"/>
</dbReference>